<gene>
    <name evidence="4" type="ORF">IAA83_04085</name>
</gene>
<dbReference type="EMBL" id="DVJJ01000065">
    <property type="protein sequence ID" value="HIS64536.1"/>
    <property type="molecule type" value="Genomic_DNA"/>
</dbReference>
<evidence type="ECO:0000313" key="4">
    <source>
        <dbReference type="EMBL" id="HIS64536.1"/>
    </source>
</evidence>
<feature type="chain" id="PRO_5039621404" evidence="2">
    <location>
        <begin position="27"/>
        <end position="271"/>
    </location>
</feature>
<evidence type="ECO:0000256" key="1">
    <source>
        <dbReference type="ARBA" id="ARBA00022737"/>
    </source>
</evidence>
<dbReference type="AlphaFoldDB" id="A0A9D1JST6"/>
<keyword evidence="1" id="KW-0677">Repeat</keyword>
<reference evidence="4" key="1">
    <citation type="submission" date="2020-10" db="EMBL/GenBank/DDBJ databases">
        <authorList>
            <person name="Gilroy R."/>
        </authorList>
    </citation>
    <scope>NUCLEOTIDE SEQUENCE</scope>
    <source>
        <strain evidence="4">ChiBcec16-1751</strain>
    </source>
</reference>
<dbReference type="InterPro" id="IPR001119">
    <property type="entry name" value="SLH_dom"/>
</dbReference>
<accession>A0A9D1JST6</accession>
<protein>
    <submittedName>
        <fullName evidence="4">S-layer homology domain-containing protein</fullName>
    </submittedName>
</protein>
<proteinExistence type="predicted"/>
<comment type="caution">
    <text evidence="4">The sequence shown here is derived from an EMBL/GenBank/DDBJ whole genome shotgun (WGS) entry which is preliminary data.</text>
</comment>
<dbReference type="Pfam" id="PF00395">
    <property type="entry name" value="SLH"/>
    <property type="match status" value="2"/>
</dbReference>
<name>A0A9D1JST6_9FIRM</name>
<dbReference type="Proteomes" id="UP000886741">
    <property type="component" value="Unassembled WGS sequence"/>
</dbReference>
<reference evidence="4" key="2">
    <citation type="journal article" date="2021" name="PeerJ">
        <title>Extensive microbial diversity within the chicken gut microbiome revealed by metagenomics and culture.</title>
        <authorList>
            <person name="Gilroy R."/>
            <person name="Ravi A."/>
            <person name="Getino M."/>
            <person name="Pursley I."/>
            <person name="Horton D.L."/>
            <person name="Alikhan N.F."/>
            <person name="Baker D."/>
            <person name="Gharbi K."/>
            <person name="Hall N."/>
            <person name="Watson M."/>
            <person name="Adriaenssens E.M."/>
            <person name="Foster-Nyarko E."/>
            <person name="Jarju S."/>
            <person name="Secka A."/>
            <person name="Antonio M."/>
            <person name="Oren A."/>
            <person name="Chaudhuri R.R."/>
            <person name="La Ragione R."/>
            <person name="Hildebrand F."/>
            <person name="Pallen M.J."/>
        </authorList>
    </citation>
    <scope>NUCLEOTIDE SEQUENCE</scope>
    <source>
        <strain evidence="4">ChiBcec16-1751</strain>
    </source>
</reference>
<dbReference type="PROSITE" id="PS51272">
    <property type="entry name" value="SLH"/>
    <property type="match status" value="1"/>
</dbReference>
<evidence type="ECO:0000256" key="2">
    <source>
        <dbReference type="SAM" id="SignalP"/>
    </source>
</evidence>
<evidence type="ECO:0000313" key="5">
    <source>
        <dbReference type="Proteomes" id="UP000886741"/>
    </source>
</evidence>
<organism evidence="4 5">
    <name type="scientific">Candidatus Avoscillospira avistercoris</name>
    <dbReference type="NCBI Taxonomy" id="2840707"/>
    <lineage>
        <taxon>Bacteria</taxon>
        <taxon>Bacillati</taxon>
        <taxon>Bacillota</taxon>
        <taxon>Clostridia</taxon>
        <taxon>Eubacteriales</taxon>
        <taxon>Oscillospiraceae</taxon>
        <taxon>Oscillospiraceae incertae sedis</taxon>
        <taxon>Candidatus Avoscillospira</taxon>
    </lineage>
</organism>
<keyword evidence="2" id="KW-0732">Signal</keyword>
<feature type="signal peptide" evidence="2">
    <location>
        <begin position="1"/>
        <end position="26"/>
    </location>
</feature>
<feature type="domain" description="SLH" evidence="3">
    <location>
        <begin position="159"/>
        <end position="222"/>
    </location>
</feature>
<evidence type="ECO:0000259" key="3">
    <source>
        <dbReference type="PROSITE" id="PS51272"/>
    </source>
</evidence>
<sequence>MRNCFCKLAALFLSAALLLGTLPARAAGNVDNFGQQGDELVQEVYDATINFANVRNDKVFTWPSEGTVLVYTGTTVTATLKKSVERLDGMVIPAGLVVDFYHDCSVLNNPTFPHGYQFIAQYDTTDGQPDTVHAQELLYEFDQIFGTHMADSTTTHGVAFRDFYDVRATDYFADAVSWALEENITNGSGANTFSPDGTVTRAQAVTFLWRAAGSPTPSITVSPFTDVADSSQYYYKAVLWAVEQGIANGVGNSRFSPDSALAYTIPLQYND</sequence>